<evidence type="ECO:0000256" key="1">
    <source>
        <dbReference type="ARBA" id="ARBA00018672"/>
    </source>
</evidence>
<dbReference type="CDD" id="cd17536">
    <property type="entry name" value="REC_YesN-like"/>
    <property type="match status" value="1"/>
</dbReference>
<dbReference type="SMART" id="SM00448">
    <property type="entry name" value="REC"/>
    <property type="match status" value="1"/>
</dbReference>
<dbReference type="InterPro" id="IPR018060">
    <property type="entry name" value="HTH_AraC"/>
</dbReference>
<dbReference type="PROSITE" id="PS00041">
    <property type="entry name" value="HTH_ARAC_FAMILY_1"/>
    <property type="match status" value="1"/>
</dbReference>
<dbReference type="Proteomes" id="UP001524473">
    <property type="component" value="Unassembled WGS sequence"/>
</dbReference>
<dbReference type="PROSITE" id="PS50110">
    <property type="entry name" value="RESPONSE_REGULATORY"/>
    <property type="match status" value="1"/>
</dbReference>
<gene>
    <name evidence="9" type="ORF">NE695_07325</name>
</gene>
<keyword evidence="4" id="KW-0804">Transcription</keyword>
<evidence type="ECO:0000256" key="4">
    <source>
        <dbReference type="ARBA" id="ARBA00023163"/>
    </source>
</evidence>
<dbReference type="InterPro" id="IPR018062">
    <property type="entry name" value="HTH_AraC-typ_CS"/>
</dbReference>
<name>A0ABT1RYG2_9FIRM</name>
<dbReference type="RefSeq" id="WP_256191745.1">
    <property type="nucleotide sequence ID" value="NZ_CAJKKG010000106.1"/>
</dbReference>
<evidence type="ECO:0000313" key="9">
    <source>
        <dbReference type="EMBL" id="MCQ4839722.1"/>
    </source>
</evidence>
<dbReference type="Pfam" id="PF00072">
    <property type="entry name" value="Response_reg"/>
    <property type="match status" value="1"/>
</dbReference>
<dbReference type="PRINTS" id="PR00032">
    <property type="entry name" value="HTHARAC"/>
</dbReference>
<comment type="caution">
    <text evidence="9">The sequence shown here is derived from an EMBL/GenBank/DDBJ whole genome shotgun (WGS) entry which is preliminary data.</text>
</comment>
<proteinExistence type="predicted"/>
<comment type="function">
    <text evidence="5">May play the central regulatory role in sporulation. It may be an element of the effector pathway responsible for the activation of sporulation genes in response to nutritional stress. Spo0A may act in concert with spo0H (a sigma factor) to control the expression of some genes that are critical to the sporulation process.</text>
</comment>
<dbReference type="InterPro" id="IPR001789">
    <property type="entry name" value="Sig_transdc_resp-reg_receiver"/>
</dbReference>
<keyword evidence="3" id="KW-0238">DNA-binding</keyword>
<dbReference type="PROSITE" id="PS01124">
    <property type="entry name" value="HTH_ARAC_FAMILY_2"/>
    <property type="match status" value="1"/>
</dbReference>
<protein>
    <recommendedName>
        <fullName evidence="1">Stage 0 sporulation protein A homolog</fullName>
    </recommendedName>
</protein>
<accession>A0ABT1RYG2</accession>
<sequence>MMLHVLIVDDEWLDLEGLRDQIPRLLLPPMEIHTAESGIHALQVIQDVPVDILITDVNMPQLSGIDLAGIVKEKYPDAEILFVSGYDDFEYARQALALSAVWYLLKPVQDDELLTALLRAVSRLGAKGRGEESPAVQKSREELLTDQVCQYVFAHLSERITLADIAGELHYSANHLGKIVQEVLGMNFSAYLQKTRLSYAAHLLREKKQMGVGEIAHLTGYTSSDSFARVFRQEYGLTPREYRHGA</sequence>
<dbReference type="PANTHER" id="PTHR43280:SF10">
    <property type="entry name" value="REGULATORY PROTEIN POCR"/>
    <property type="match status" value="1"/>
</dbReference>
<dbReference type="InterPro" id="IPR009057">
    <property type="entry name" value="Homeodomain-like_sf"/>
</dbReference>
<dbReference type="Gene3D" id="1.10.10.60">
    <property type="entry name" value="Homeodomain-like"/>
    <property type="match status" value="2"/>
</dbReference>
<evidence type="ECO:0000259" key="8">
    <source>
        <dbReference type="PROSITE" id="PS50110"/>
    </source>
</evidence>
<dbReference type="SUPFAM" id="SSF52172">
    <property type="entry name" value="CheY-like"/>
    <property type="match status" value="1"/>
</dbReference>
<feature type="domain" description="HTH araC/xylS-type" evidence="7">
    <location>
        <begin position="146"/>
        <end position="245"/>
    </location>
</feature>
<dbReference type="Pfam" id="PF12833">
    <property type="entry name" value="HTH_18"/>
    <property type="match status" value="1"/>
</dbReference>
<keyword evidence="6" id="KW-0597">Phosphoprotein</keyword>
<organism evidence="9 10">
    <name type="scientific">Neglectibacter timonensis</name>
    <dbReference type="NCBI Taxonomy" id="1776382"/>
    <lineage>
        <taxon>Bacteria</taxon>
        <taxon>Bacillati</taxon>
        <taxon>Bacillota</taxon>
        <taxon>Clostridia</taxon>
        <taxon>Eubacteriales</taxon>
        <taxon>Oscillospiraceae</taxon>
        <taxon>Neglectibacter</taxon>
    </lineage>
</organism>
<keyword evidence="2" id="KW-0805">Transcription regulation</keyword>
<dbReference type="InterPro" id="IPR020449">
    <property type="entry name" value="Tscrpt_reg_AraC-type_HTH"/>
</dbReference>
<dbReference type="InterPro" id="IPR011006">
    <property type="entry name" value="CheY-like_superfamily"/>
</dbReference>
<dbReference type="SUPFAM" id="SSF46689">
    <property type="entry name" value="Homeodomain-like"/>
    <property type="match status" value="2"/>
</dbReference>
<feature type="modified residue" description="4-aspartylphosphate" evidence="6">
    <location>
        <position position="56"/>
    </location>
</feature>
<dbReference type="Gene3D" id="3.40.50.2300">
    <property type="match status" value="1"/>
</dbReference>
<keyword evidence="10" id="KW-1185">Reference proteome</keyword>
<reference evidence="9 10" key="1">
    <citation type="submission" date="2022-06" db="EMBL/GenBank/DDBJ databases">
        <title>Isolation of gut microbiota from human fecal samples.</title>
        <authorList>
            <person name="Pamer E.G."/>
            <person name="Barat B."/>
            <person name="Waligurski E."/>
            <person name="Medina S."/>
            <person name="Paddock L."/>
            <person name="Mostad J."/>
        </authorList>
    </citation>
    <scope>NUCLEOTIDE SEQUENCE [LARGE SCALE GENOMIC DNA]</scope>
    <source>
        <strain evidence="9 10">DFI.9.73</strain>
    </source>
</reference>
<evidence type="ECO:0000256" key="5">
    <source>
        <dbReference type="ARBA" id="ARBA00024867"/>
    </source>
</evidence>
<dbReference type="EMBL" id="JANFZH010000013">
    <property type="protein sequence ID" value="MCQ4839722.1"/>
    <property type="molecule type" value="Genomic_DNA"/>
</dbReference>
<evidence type="ECO:0000259" key="7">
    <source>
        <dbReference type="PROSITE" id="PS01124"/>
    </source>
</evidence>
<evidence type="ECO:0000256" key="6">
    <source>
        <dbReference type="PROSITE-ProRule" id="PRU00169"/>
    </source>
</evidence>
<evidence type="ECO:0000256" key="2">
    <source>
        <dbReference type="ARBA" id="ARBA00023015"/>
    </source>
</evidence>
<dbReference type="SMART" id="SM00342">
    <property type="entry name" value="HTH_ARAC"/>
    <property type="match status" value="1"/>
</dbReference>
<feature type="domain" description="Response regulatory" evidence="8">
    <location>
        <begin position="4"/>
        <end position="121"/>
    </location>
</feature>
<evidence type="ECO:0000313" key="10">
    <source>
        <dbReference type="Proteomes" id="UP001524473"/>
    </source>
</evidence>
<evidence type="ECO:0000256" key="3">
    <source>
        <dbReference type="ARBA" id="ARBA00023125"/>
    </source>
</evidence>
<dbReference type="PANTHER" id="PTHR43280">
    <property type="entry name" value="ARAC-FAMILY TRANSCRIPTIONAL REGULATOR"/>
    <property type="match status" value="1"/>
</dbReference>